<dbReference type="AlphaFoldDB" id="V4JV67"/>
<dbReference type="Pfam" id="PF22757">
    <property type="entry name" value="GeBP-like_C"/>
    <property type="match status" value="1"/>
</dbReference>
<evidence type="ECO:0000259" key="1">
    <source>
        <dbReference type="Pfam" id="PF22757"/>
    </source>
</evidence>
<dbReference type="Gramene" id="ESQ29285">
    <property type="protein sequence ID" value="ESQ29285"/>
    <property type="gene ID" value="EUTSA_v10023922mg"/>
</dbReference>
<keyword evidence="3" id="KW-1185">Reference proteome</keyword>
<dbReference type="Proteomes" id="UP000030689">
    <property type="component" value="Unassembled WGS sequence"/>
</dbReference>
<evidence type="ECO:0000313" key="2">
    <source>
        <dbReference type="EMBL" id="ESQ29285.1"/>
    </source>
</evidence>
<dbReference type="STRING" id="72664.V4JV67"/>
<evidence type="ECO:0000313" key="3">
    <source>
        <dbReference type="Proteomes" id="UP000030689"/>
    </source>
</evidence>
<proteinExistence type="predicted"/>
<organism evidence="2 3">
    <name type="scientific">Eutrema salsugineum</name>
    <name type="common">Saltwater cress</name>
    <name type="synonym">Sisymbrium salsugineum</name>
    <dbReference type="NCBI Taxonomy" id="72664"/>
    <lineage>
        <taxon>Eukaryota</taxon>
        <taxon>Viridiplantae</taxon>
        <taxon>Streptophyta</taxon>
        <taxon>Embryophyta</taxon>
        <taxon>Tracheophyta</taxon>
        <taxon>Spermatophyta</taxon>
        <taxon>Magnoliopsida</taxon>
        <taxon>eudicotyledons</taxon>
        <taxon>Gunneridae</taxon>
        <taxon>Pentapetalae</taxon>
        <taxon>rosids</taxon>
        <taxon>malvids</taxon>
        <taxon>Brassicales</taxon>
        <taxon>Brassicaceae</taxon>
        <taxon>Eutremeae</taxon>
        <taxon>Eutrema</taxon>
    </lineage>
</organism>
<dbReference type="KEGG" id="eus:EUTSA_v10023922mg"/>
<accession>V4JV67</accession>
<protein>
    <recommendedName>
        <fullName evidence="1">Glabrous enhancer-binding protein-like C-terminal domain-containing protein</fullName>
    </recommendedName>
</protein>
<dbReference type="InterPro" id="IPR053933">
    <property type="entry name" value="GeBP-like_C"/>
</dbReference>
<name>V4JV67_EUTSA</name>
<feature type="non-terminal residue" evidence="2">
    <location>
        <position position="1"/>
    </location>
</feature>
<gene>
    <name evidence="2" type="ORF">EUTSA_v10023922mg</name>
</gene>
<dbReference type="EMBL" id="KI517881">
    <property type="protein sequence ID" value="ESQ29285.1"/>
    <property type="molecule type" value="Genomic_DNA"/>
</dbReference>
<feature type="domain" description="Glabrous enhancer-binding protein-like C-terminal" evidence="1">
    <location>
        <begin position="60"/>
        <end position="109"/>
    </location>
</feature>
<reference evidence="2 3" key="1">
    <citation type="journal article" date="2013" name="Front. Plant Sci.">
        <title>The Reference Genome of the Halophytic Plant Eutrema salsugineum.</title>
        <authorList>
            <person name="Yang R."/>
            <person name="Jarvis D.E."/>
            <person name="Chen H."/>
            <person name="Beilstein M.A."/>
            <person name="Grimwood J."/>
            <person name="Jenkins J."/>
            <person name="Shu S."/>
            <person name="Prochnik S."/>
            <person name="Xin M."/>
            <person name="Ma C."/>
            <person name="Schmutz J."/>
            <person name="Wing R.A."/>
            <person name="Mitchell-Olds T."/>
            <person name="Schumaker K.S."/>
            <person name="Wang X."/>
        </authorList>
    </citation>
    <scope>NUCLEOTIDE SEQUENCE [LARGE SCALE GENOMIC DNA]</scope>
</reference>
<sequence>KDPFEDRQGFETNLNQLMEKIKHLWKKYIKKDHFRLSKAIGGAEEMAFKSPDDDKLKKRWFQESYLAQSIEILGFDSVEQRQRWNVVPNETKKKIQDKLKLLHVKEVELKKSEEMLERNKRACVYEKNALLNEVISVITEPN</sequence>